<evidence type="ECO:0000313" key="7">
    <source>
        <dbReference type="Proteomes" id="UP000270112"/>
    </source>
</evidence>
<sequence>MELGKHIKRYRTEHELSQEDLAAKIYVSRQTVSNWETDKTYPDVESLLLLSVLFDVTIDELIKGDVETMQKALSNDFTKIAALSWGGLGLALVGMMVFFSGILIWDWGIVPSGIIFLLLWGAGMAMIFLSIHLQKKNDLYTYREVLAYAKGEHVDRDNPKSRRAREHHPLKIVVGMIIGALAGGVLGYFSYMYLF</sequence>
<dbReference type="PANTHER" id="PTHR46558:SF15">
    <property type="entry name" value="HELIX-TURN-HELIX DOMAIN PROTEIN"/>
    <property type="match status" value="1"/>
</dbReference>
<dbReference type="Gene3D" id="1.10.260.40">
    <property type="entry name" value="lambda repressor-like DNA-binding domains"/>
    <property type="match status" value="1"/>
</dbReference>
<feature type="transmembrane region" description="Helical" evidence="2">
    <location>
        <begin position="80"/>
        <end position="105"/>
    </location>
</feature>
<dbReference type="Proteomes" id="UP000270112">
    <property type="component" value="Unassembled WGS sequence"/>
</dbReference>
<comment type="caution">
    <text evidence="5">The sequence shown here is derived from an EMBL/GenBank/DDBJ whole genome shotgun (WGS) entry which is preliminary data.</text>
</comment>
<dbReference type="Proteomes" id="UP000253817">
    <property type="component" value="Unassembled WGS sequence"/>
</dbReference>
<evidence type="ECO:0000313" key="4">
    <source>
        <dbReference type="EMBL" id="RDB69336.1"/>
    </source>
</evidence>
<dbReference type="GO" id="GO:0003677">
    <property type="term" value="F:DNA binding"/>
    <property type="evidence" value="ECO:0007669"/>
    <property type="project" value="UniProtKB-KW"/>
</dbReference>
<keyword evidence="1" id="KW-0238">DNA-binding</keyword>
<feature type="transmembrane region" description="Helical" evidence="2">
    <location>
        <begin position="172"/>
        <end position="194"/>
    </location>
</feature>
<organism evidence="5 7">
    <name type="scientific">Eggerthella sinensis</name>
    <dbReference type="NCBI Taxonomy" id="242230"/>
    <lineage>
        <taxon>Bacteria</taxon>
        <taxon>Bacillati</taxon>
        <taxon>Actinomycetota</taxon>
        <taxon>Coriobacteriia</taxon>
        <taxon>Eggerthellales</taxon>
        <taxon>Eggerthellaceae</taxon>
        <taxon>Eggerthella</taxon>
    </lineage>
</organism>
<dbReference type="PANTHER" id="PTHR46558">
    <property type="entry name" value="TRACRIPTIONAL REGULATORY PROTEIN-RELATED-RELATED"/>
    <property type="match status" value="1"/>
</dbReference>
<protein>
    <submittedName>
        <fullName evidence="5">Transcriptional regulator</fullName>
    </submittedName>
</protein>
<evidence type="ECO:0000256" key="2">
    <source>
        <dbReference type="SAM" id="Phobius"/>
    </source>
</evidence>
<keyword evidence="2" id="KW-0472">Membrane</keyword>
<name>A0A3N0J1Q0_9ACTN</name>
<dbReference type="EMBL" id="PPTT01000010">
    <property type="protein sequence ID" value="RDB69336.1"/>
    <property type="molecule type" value="Genomic_DNA"/>
</dbReference>
<keyword evidence="2" id="KW-0812">Transmembrane</keyword>
<dbReference type="InterPro" id="IPR010982">
    <property type="entry name" value="Lambda_DNA-bd_dom_sf"/>
</dbReference>
<dbReference type="InterPro" id="IPR001387">
    <property type="entry name" value="Cro/C1-type_HTH"/>
</dbReference>
<evidence type="ECO:0000313" key="6">
    <source>
        <dbReference type="Proteomes" id="UP000253817"/>
    </source>
</evidence>
<gene>
    <name evidence="4" type="ORF">C1876_07045</name>
    <name evidence="5" type="ORF">DMP09_02170</name>
</gene>
<dbReference type="RefSeq" id="WP_114546089.1">
    <property type="nucleotide sequence ID" value="NZ_JAJCHC010000011.1"/>
</dbReference>
<evidence type="ECO:0000256" key="1">
    <source>
        <dbReference type="ARBA" id="ARBA00023125"/>
    </source>
</evidence>
<accession>A0A3N0J1Q0</accession>
<feature type="transmembrane region" description="Helical" evidence="2">
    <location>
        <begin position="111"/>
        <end position="133"/>
    </location>
</feature>
<dbReference type="PROSITE" id="PS50943">
    <property type="entry name" value="HTH_CROC1"/>
    <property type="match status" value="1"/>
</dbReference>
<dbReference type="Pfam" id="PF01381">
    <property type="entry name" value="HTH_3"/>
    <property type="match status" value="1"/>
</dbReference>
<keyword evidence="2" id="KW-1133">Transmembrane helix</keyword>
<keyword evidence="6" id="KW-1185">Reference proteome</keyword>
<evidence type="ECO:0000313" key="5">
    <source>
        <dbReference type="EMBL" id="RNM43087.1"/>
    </source>
</evidence>
<dbReference type="OrthoDB" id="9805856at2"/>
<dbReference type="CDD" id="cd00093">
    <property type="entry name" value="HTH_XRE"/>
    <property type="match status" value="1"/>
</dbReference>
<dbReference type="SMART" id="SM00530">
    <property type="entry name" value="HTH_XRE"/>
    <property type="match status" value="1"/>
</dbReference>
<dbReference type="SUPFAM" id="SSF47413">
    <property type="entry name" value="lambda repressor-like DNA-binding domains"/>
    <property type="match status" value="1"/>
</dbReference>
<feature type="domain" description="HTH cro/C1-type" evidence="3">
    <location>
        <begin position="7"/>
        <end position="61"/>
    </location>
</feature>
<evidence type="ECO:0000259" key="3">
    <source>
        <dbReference type="PROSITE" id="PS50943"/>
    </source>
</evidence>
<dbReference type="AlphaFoldDB" id="A0A3N0J1Q0"/>
<reference evidence="7" key="2">
    <citation type="submission" date="2018-05" db="EMBL/GenBank/DDBJ databases">
        <title>Genome Sequencing of selected type strains of the family Eggerthellaceae.</title>
        <authorList>
            <person name="Danylec N."/>
            <person name="Stoll D.A."/>
            <person name="Doetsch A."/>
            <person name="Huch M."/>
        </authorList>
    </citation>
    <scope>NUCLEOTIDE SEQUENCE [LARGE SCALE GENOMIC DNA]</scope>
    <source>
        <strain evidence="7">DSM 16107</strain>
    </source>
</reference>
<dbReference type="EMBL" id="QICC01000004">
    <property type="protein sequence ID" value="RNM43087.1"/>
    <property type="molecule type" value="Genomic_DNA"/>
</dbReference>
<proteinExistence type="predicted"/>
<reference evidence="5" key="3">
    <citation type="journal article" date="2019" name="Microbiol. Resour. Announc.">
        <title>Draft Genome Sequences of Type Strains of Gordonibacter faecihominis, Paraeggerthella hongkongensis, Parvibacter caecicola,Slackia equolifaciens, Slackia faecicanis, and Slackia isoflavoniconvertens.</title>
        <authorList>
            <person name="Danylec N."/>
            <person name="Stoll D.A."/>
            <person name="Dotsch A."/>
            <person name="Huch M."/>
        </authorList>
    </citation>
    <scope>NUCLEOTIDE SEQUENCE</scope>
    <source>
        <strain evidence="5">DSM 16107</strain>
    </source>
</reference>
<reference evidence="4 6" key="1">
    <citation type="journal article" date="2018" name="Elife">
        <title>Discovery and characterization of a prevalent human gut bacterial enzyme sufficient for the inactivation of a family of plant toxins.</title>
        <authorList>
            <person name="Koppel N."/>
            <person name="Bisanz J.E."/>
            <person name="Pandelia M.E."/>
            <person name="Turnbaugh P.J."/>
            <person name="Balskus E.P."/>
        </authorList>
    </citation>
    <scope>NUCLEOTIDE SEQUENCE [LARGE SCALE GENOMIC DNA]</scope>
    <source>
        <strain evidence="4 6">DSM 16107</strain>
    </source>
</reference>